<evidence type="ECO:0000256" key="6">
    <source>
        <dbReference type="ARBA" id="ARBA00022837"/>
    </source>
</evidence>
<evidence type="ECO:0000313" key="14">
    <source>
        <dbReference type="Proteomes" id="UP000789405"/>
    </source>
</evidence>
<evidence type="ECO:0000256" key="1">
    <source>
        <dbReference type="ARBA" id="ARBA00004127"/>
    </source>
</evidence>
<comment type="subcellular location">
    <subcellularLocation>
        <location evidence="1">Endomembrane system</location>
        <topology evidence="1">Multi-pass membrane protein</topology>
    </subcellularLocation>
    <subcellularLocation>
        <location evidence="10">Vacuole membrane</location>
    </subcellularLocation>
</comment>
<comment type="caution">
    <text evidence="10">Lacks conserved residue(s) required for the propagation of feature annotation.</text>
</comment>
<feature type="compositionally biased region" description="Basic and acidic residues" evidence="11">
    <location>
        <begin position="265"/>
        <end position="275"/>
    </location>
</feature>
<dbReference type="OrthoDB" id="1699231at2759"/>
<feature type="transmembrane region" description="Helical" evidence="10">
    <location>
        <begin position="37"/>
        <end position="54"/>
    </location>
</feature>
<feature type="transmembrane region" description="Helical" evidence="10">
    <location>
        <begin position="170"/>
        <end position="192"/>
    </location>
</feature>
<dbReference type="PANTHER" id="PTHR31503:SF22">
    <property type="entry name" value="VACUOLAR CALCIUM ION TRANSPORTER"/>
    <property type="match status" value="1"/>
</dbReference>
<sequence length="413" mass="45904">MRRGRKNRLSIVTKMNLPKKSKELTSRETFKKIIKSSRSNIFLLLVPVGFLVNYLNTNVIVIFVMNFLAIIPSAKLLKFAAIEFSHHFGETIASLLYISFYNVVELIVTIIALVNGEIRVVQAAVLGSIFSHLLLVLGSCFLVGGIEYLIKEKKLEQEFDSTAAQMSSSVMTLACISLVIPAAFSLLINGNLSNVPVDRVDNRILYMSYGTSIVLLIIYGLYLWFKHEIEEIESEEIGEQISENSIEQNSENEENRVQSLENEESGVRKSEELRNEHKKKKPISILASLSLLIIMTAIIGFLADFLIDSIEGIVASQKISETFIGLILLPMVGHGAKFVASIKTARENKMNAAIIISVGSSTQTALFITPLLVILGWIINQPMSLAFLPFETICLFIAVILKNYLVQMGNLIG</sequence>
<dbReference type="EMBL" id="CAJVPY010000446">
    <property type="protein sequence ID" value="CAG8473198.1"/>
    <property type="molecule type" value="Genomic_DNA"/>
</dbReference>
<evidence type="ECO:0000256" key="11">
    <source>
        <dbReference type="SAM" id="MobiDB-lite"/>
    </source>
</evidence>
<evidence type="ECO:0000256" key="10">
    <source>
        <dbReference type="RuleBase" id="RU365028"/>
    </source>
</evidence>
<feature type="domain" description="Sodium/calcium exchanger membrane region" evidence="12">
    <location>
        <begin position="289"/>
        <end position="401"/>
    </location>
</feature>
<dbReference type="InterPro" id="IPR004837">
    <property type="entry name" value="NaCa_Exmemb"/>
</dbReference>
<comment type="caution">
    <text evidence="13">The sequence shown here is derived from an EMBL/GenBank/DDBJ whole genome shotgun (WGS) entry which is preliminary data.</text>
</comment>
<feature type="transmembrane region" description="Helical" evidence="10">
    <location>
        <begin position="204"/>
        <end position="225"/>
    </location>
</feature>
<dbReference type="Gene3D" id="1.20.1420.30">
    <property type="entry name" value="NCX, central ion-binding region"/>
    <property type="match status" value="2"/>
</dbReference>
<name>A0A9N8W749_9GLOM</name>
<evidence type="ECO:0000256" key="7">
    <source>
        <dbReference type="ARBA" id="ARBA00022989"/>
    </source>
</evidence>
<feature type="transmembrane region" description="Helical" evidence="10">
    <location>
        <begin position="352"/>
        <end position="379"/>
    </location>
</feature>
<dbReference type="InterPro" id="IPR004798">
    <property type="entry name" value="CAX-like"/>
</dbReference>
<dbReference type="Proteomes" id="UP000789405">
    <property type="component" value="Unassembled WGS sequence"/>
</dbReference>
<feature type="transmembrane region" description="Helical" evidence="10">
    <location>
        <begin position="283"/>
        <end position="303"/>
    </location>
</feature>
<feature type="domain" description="Sodium/calcium exchanger membrane region" evidence="12">
    <location>
        <begin position="60"/>
        <end position="225"/>
    </location>
</feature>
<dbReference type="GO" id="GO:0005774">
    <property type="term" value="C:vacuolar membrane"/>
    <property type="evidence" value="ECO:0007669"/>
    <property type="project" value="UniProtKB-SubCell"/>
</dbReference>
<dbReference type="NCBIfam" id="TIGR00378">
    <property type="entry name" value="cax"/>
    <property type="match status" value="1"/>
</dbReference>
<keyword evidence="3 10" id="KW-0813">Transport</keyword>
<feature type="region of interest" description="Disordered" evidence="11">
    <location>
        <begin position="242"/>
        <end position="275"/>
    </location>
</feature>
<evidence type="ECO:0000256" key="2">
    <source>
        <dbReference type="ARBA" id="ARBA00008170"/>
    </source>
</evidence>
<evidence type="ECO:0000313" key="13">
    <source>
        <dbReference type="EMBL" id="CAG8473198.1"/>
    </source>
</evidence>
<keyword evidence="6 10" id="KW-0106">Calcium</keyword>
<gene>
    <name evidence="13" type="ORF">DERYTH_LOCUS1558</name>
</gene>
<dbReference type="Pfam" id="PF01699">
    <property type="entry name" value="Na_Ca_ex"/>
    <property type="match status" value="2"/>
</dbReference>
<feature type="transmembrane region" description="Helical" evidence="10">
    <location>
        <begin position="385"/>
        <end position="405"/>
    </location>
</feature>
<feature type="transmembrane region" description="Helical" evidence="10">
    <location>
        <begin position="60"/>
        <end position="80"/>
    </location>
</feature>
<reference evidence="13" key="1">
    <citation type="submission" date="2021-06" db="EMBL/GenBank/DDBJ databases">
        <authorList>
            <person name="Kallberg Y."/>
            <person name="Tangrot J."/>
            <person name="Rosling A."/>
        </authorList>
    </citation>
    <scope>NUCLEOTIDE SEQUENCE</scope>
    <source>
        <strain evidence="13">MA453B</strain>
    </source>
</reference>
<keyword evidence="14" id="KW-1185">Reference proteome</keyword>
<keyword evidence="10" id="KW-0926">Vacuole</keyword>
<accession>A0A9N8W749</accession>
<dbReference type="GO" id="GO:0015369">
    <property type="term" value="F:calcium:proton antiporter activity"/>
    <property type="evidence" value="ECO:0007669"/>
    <property type="project" value="UniProtKB-UniRule"/>
</dbReference>
<evidence type="ECO:0000256" key="9">
    <source>
        <dbReference type="ARBA" id="ARBA00023136"/>
    </source>
</evidence>
<dbReference type="InterPro" id="IPR044880">
    <property type="entry name" value="NCX_ion-bd_dom_sf"/>
</dbReference>
<keyword evidence="5 10" id="KW-0812">Transmembrane</keyword>
<protein>
    <recommendedName>
        <fullName evidence="10">Vacuolar calcium ion transporter</fullName>
    </recommendedName>
</protein>
<dbReference type="GO" id="GO:0006874">
    <property type="term" value="P:intracellular calcium ion homeostasis"/>
    <property type="evidence" value="ECO:0007669"/>
    <property type="project" value="TreeGrafter"/>
</dbReference>
<keyword evidence="8 10" id="KW-0406">Ion transport</keyword>
<feature type="transmembrane region" description="Helical" evidence="10">
    <location>
        <begin position="120"/>
        <end position="150"/>
    </location>
</feature>
<dbReference type="PANTHER" id="PTHR31503">
    <property type="entry name" value="VACUOLAR CALCIUM ION TRANSPORTER"/>
    <property type="match status" value="1"/>
</dbReference>
<feature type="transmembrane region" description="Helical" evidence="10">
    <location>
        <begin position="323"/>
        <end position="340"/>
    </location>
</feature>
<evidence type="ECO:0000259" key="12">
    <source>
        <dbReference type="Pfam" id="PF01699"/>
    </source>
</evidence>
<dbReference type="GO" id="GO:0012505">
    <property type="term" value="C:endomembrane system"/>
    <property type="evidence" value="ECO:0007669"/>
    <property type="project" value="UniProtKB-SubCell"/>
</dbReference>
<keyword evidence="4 10" id="KW-0109">Calcium transport</keyword>
<evidence type="ECO:0000256" key="4">
    <source>
        <dbReference type="ARBA" id="ARBA00022568"/>
    </source>
</evidence>
<proteinExistence type="inferred from homology"/>
<keyword evidence="10" id="KW-0050">Antiport</keyword>
<evidence type="ECO:0000256" key="8">
    <source>
        <dbReference type="ARBA" id="ARBA00023065"/>
    </source>
</evidence>
<keyword evidence="9 10" id="KW-0472">Membrane</keyword>
<evidence type="ECO:0000256" key="3">
    <source>
        <dbReference type="ARBA" id="ARBA00022448"/>
    </source>
</evidence>
<evidence type="ECO:0000256" key="5">
    <source>
        <dbReference type="ARBA" id="ARBA00022692"/>
    </source>
</evidence>
<dbReference type="InterPro" id="IPR004713">
    <property type="entry name" value="CaH_exchang"/>
</dbReference>
<keyword evidence="7 10" id="KW-1133">Transmembrane helix</keyword>
<dbReference type="AlphaFoldDB" id="A0A9N8W749"/>
<comment type="function">
    <text evidence="10">Has a role in promoting intracellular calcium ion sequestration via the exchange of calcium ions for hydrogen ions across the vacuolar membrane. Involved also in manganese ion homeostasis via its uptake into the vacuole.</text>
</comment>
<organism evidence="13 14">
    <name type="scientific">Dentiscutata erythropus</name>
    <dbReference type="NCBI Taxonomy" id="1348616"/>
    <lineage>
        <taxon>Eukaryota</taxon>
        <taxon>Fungi</taxon>
        <taxon>Fungi incertae sedis</taxon>
        <taxon>Mucoromycota</taxon>
        <taxon>Glomeromycotina</taxon>
        <taxon>Glomeromycetes</taxon>
        <taxon>Diversisporales</taxon>
        <taxon>Gigasporaceae</taxon>
        <taxon>Dentiscutata</taxon>
    </lineage>
</organism>
<comment type="similarity">
    <text evidence="2 10">Belongs to the Ca(2+):cation antiporter (CaCA) (TC 2.A.19) family.</text>
</comment>
<feature type="transmembrane region" description="Helical" evidence="10">
    <location>
        <begin position="92"/>
        <end position="114"/>
    </location>
</feature>